<dbReference type="SUPFAM" id="SSF55282">
    <property type="entry name" value="RL5-like"/>
    <property type="match status" value="1"/>
</dbReference>
<sequence length="138" mass="14816">MIEVSLRAAVRPTESPEKVAGALEALFPGIEVDAEGGFISGRGGAASLAAFHRLLREQRILDTARSVMLQGVVADAVQFRLNKQAATVGRINFPPEEEPLGSIHVEIRGGPSLIDWLAPRTVDGKPIEEIELEDGDHV</sequence>
<dbReference type="Proteomes" id="UP000005877">
    <property type="component" value="Chromosome"/>
</dbReference>
<dbReference type="STRING" id="1110509.Mhar_1586"/>
<dbReference type="AlphaFoldDB" id="G7WPA5"/>
<dbReference type="OrthoDB" id="7819at2157"/>
<dbReference type="PANTHER" id="PTHR39652">
    <property type="entry name" value="UPF0201 PROTEIN TK1335"/>
    <property type="match status" value="1"/>
</dbReference>
<evidence type="ECO:0000313" key="2">
    <source>
        <dbReference type="EMBL" id="AET64946.1"/>
    </source>
</evidence>
<reference evidence="2 3" key="1">
    <citation type="journal article" date="2012" name="PLoS ONE">
        <title>The genome characteristics and predicted function of methyl-group oxidation pathway in the obligate aceticlastic methanogens, Methanosaeta spp.</title>
        <authorList>
            <person name="Zhu J."/>
            <person name="Zheng H."/>
            <person name="Ai G."/>
            <person name="Zhang G."/>
            <person name="Liu D."/>
            <person name="Liu X."/>
            <person name="Dong X."/>
        </authorList>
    </citation>
    <scope>NUCLEOTIDE SEQUENCE [LARGE SCALE GENOMIC DNA]</scope>
    <source>
        <strain evidence="2 3">6Ac</strain>
    </source>
</reference>
<proteinExistence type="inferred from homology"/>
<evidence type="ECO:0000256" key="1">
    <source>
        <dbReference type="HAMAP-Rule" id="MF_01112"/>
    </source>
</evidence>
<dbReference type="KEGG" id="mhi:Mhar_1586"/>
<accession>G7WPA5</accession>
<dbReference type="HOGENOM" id="CLU_134829_0_0_2"/>
<protein>
    <recommendedName>
        <fullName evidence="1">UPF0201 protein Mhar_1586</fullName>
    </recommendedName>
</protein>
<keyword evidence="3" id="KW-1185">Reference proteome</keyword>
<dbReference type="PATRIC" id="fig|1110509.7.peg.1765"/>
<dbReference type="PANTHER" id="PTHR39652:SF1">
    <property type="entry name" value="UPF0201 PROTEIN TK1335"/>
    <property type="match status" value="1"/>
</dbReference>
<comment type="similarity">
    <text evidence="1">Belongs to the UPF0201 family.</text>
</comment>
<dbReference type="HAMAP" id="MF_01112">
    <property type="entry name" value="UPF0201"/>
    <property type="match status" value="1"/>
</dbReference>
<dbReference type="EMBL" id="CP003117">
    <property type="protein sequence ID" value="AET64946.1"/>
    <property type="molecule type" value="Genomic_DNA"/>
</dbReference>
<dbReference type="RefSeq" id="WP_014587129.1">
    <property type="nucleotide sequence ID" value="NC_017527.1"/>
</dbReference>
<gene>
    <name evidence="2" type="ordered locus">Mhar_1586</name>
</gene>
<dbReference type="InterPro" id="IPR002739">
    <property type="entry name" value="PAB1135-like"/>
</dbReference>
<organism evidence="2 3">
    <name type="scientific">Methanothrix harundinacea (strain 6Ac)</name>
    <name type="common">Methanosaeta harundinacea</name>
    <dbReference type="NCBI Taxonomy" id="1110509"/>
    <lineage>
        <taxon>Archaea</taxon>
        <taxon>Methanobacteriati</taxon>
        <taxon>Methanobacteriota</taxon>
        <taxon>Stenosarchaea group</taxon>
        <taxon>Methanomicrobia</taxon>
        <taxon>Methanotrichales</taxon>
        <taxon>Methanotrichaceae</taxon>
        <taxon>Methanothrix</taxon>
    </lineage>
</organism>
<dbReference type="GeneID" id="12510755"/>
<name>G7WPA5_METH6</name>
<dbReference type="Gene3D" id="3.30.1440.10">
    <property type="match status" value="1"/>
</dbReference>
<dbReference type="Pfam" id="PF01877">
    <property type="entry name" value="RNA_binding"/>
    <property type="match status" value="1"/>
</dbReference>
<evidence type="ECO:0000313" key="3">
    <source>
        <dbReference type="Proteomes" id="UP000005877"/>
    </source>
</evidence>
<dbReference type="InterPro" id="IPR022803">
    <property type="entry name" value="Ribosomal_uL5_dom_sf"/>
</dbReference>